<keyword evidence="7" id="KW-0378">Hydrolase</keyword>
<dbReference type="GO" id="GO:0006508">
    <property type="term" value="P:proteolysis"/>
    <property type="evidence" value="ECO:0007669"/>
    <property type="project" value="UniProtKB-KW"/>
</dbReference>
<dbReference type="Proteomes" id="UP001186944">
    <property type="component" value="Unassembled WGS sequence"/>
</dbReference>
<dbReference type="FunFam" id="1.10.340.70:FF:000001">
    <property type="entry name" value="Retrovirus-related Pol polyprotein from transposon gypsy-like Protein"/>
    <property type="match status" value="1"/>
</dbReference>
<dbReference type="Gene3D" id="1.10.340.70">
    <property type="match status" value="1"/>
</dbReference>
<dbReference type="GO" id="GO:0003964">
    <property type="term" value="F:RNA-directed DNA polymerase activity"/>
    <property type="evidence" value="ECO:0007669"/>
    <property type="project" value="UniProtKB-KW"/>
</dbReference>
<dbReference type="InterPro" id="IPR001304">
    <property type="entry name" value="C-type_lectin-like"/>
</dbReference>
<reference evidence="12" key="1">
    <citation type="submission" date="2019-08" db="EMBL/GenBank/DDBJ databases">
        <title>The improved chromosome-level genome for the pearl oyster Pinctada fucata martensii using PacBio sequencing and Hi-C.</title>
        <authorList>
            <person name="Zheng Z."/>
        </authorList>
    </citation>
    <scope>NUCLEOTIDE SEQUENCE</scope>
    <source>
        <strain evidence="12">ZZ-2019</strain>
        <tissue evidence="12">Adductor muscle</tissue>
    </source>
</reference>
<evidence type="ECO:0000256" key="4">
    <source>
        <dbReference type="ARBA" id="ARBA00022695"/>
    </source>
</evidence>
<dbReference type="InterPro" id="IPR041588">
    <property type="entry name" value="Integrase_H2C2"/>
</dbReference>
<dbReference type="SUPFAM" id="SSF50630">
    <property type="entry name" value="Acid proteases"/>
    <property type="match status" value="1"/>
</dbReference>
<dbReference type="InterPro" id="IPR000477">
    <property type="entry name" value="RT_dom"/>
</dbReference>
<dbReference type="GO" id="GO:0003676">
    <property type="term" value="F:nucleic acid binding"/>
    <property type="evidence" value="ECO:0007669"/>
    <property type="project" value="InterPro"/>
</dbReference>
<sequence length="1367" mass="155975">MEEGKWRWIHSGEVVNINDWYPGEPNGASKANILVGYQGGQYKWIDEPRTVKHGFVCEKEGNHLGDREGELFALFQSEKVDKDDCYGDVQGEGEEILNVHREDMHLCVQAGDQDLSTKEEYVRRQLIGADGVYVQGRIQGIPVEFVADTGAVRTILSDKVYQKIPASKQPVLFDSPNLTSVNGDPLRIWGKSNFLVQMGKLKFQHELIVAEIDDECLLGLDILCDSQFEPTVINLGENIIKLNGMEIPCSLERQRSEIRQVTLMDDYAIPAKSEIIVKAMIDQSEKDMIPAQQTYIIEANPDFEKKYGVSVASTLVDSRQSVSVPVRILNMSDVTTKVSLDDSVGHAEKCGLDQIRLLRVQENEEDHNFFNIRSVQLGENEKNVGDDSQQWQKSESAECSIKVPPHLKDLYDRATEGKNCKMKAALAKLLEKHADVFSENELDLGRTNVVEHSINTGNSRPLRQPPRKVPLAFEGEEKKAIDTMMKQGIIQKSTSPWASPIVLVKKKNGKVRPCIDYRRLNAVTTPDAFPLPRVQDCLDTVRGSVYFSTFDITSGYHQVPVKKEDVPKTAFVTKYGLYEFKTMPMGLSTASATFQRLMELVLQGLNWTTCIIYLDDIVCFATTFEEHMVRVDQVLASIGESGLKLKPEKCSLLQDRVNFLGHVVSRDGILPSNENVAKILKWTSPKSVTEIRQFLGMTSYYRRFIKDYAIIARPLINLTKRDTEYVWDQACQESFEKLKRILASPEIMAYPREDKEFILDCDASGESIGAVLSQIIEGKERVISYGSRALSKAEKNYCITDKELLAVRHFIEYYKQYLMGRKFLVRTDHQALVWLFKLKEPKDRTARWLEILSAYNFEVQHRPGEKHGNADGMSRCKDIANCECEEYDNMENLKCGPCRKCLKRMQGMNVNLTRAVKTRGMEEKDKNDPPLRTEQLHYTNDSIKAEQLKDKDIGIVYDWTKDGERPNISEITLQSQAVRHYWHIFRLLEISNGILVKRAYRCESIQTFSQIIAPKKFQREAMVHAHDAPMGGHLGRKKTKEKVARNFYWYGMGEDVSAYVSSCTECQRNKKMQKNPKGELGNMLVGAPLDRISTDILGPLPTTAEGMKYILTVTDHFTNWSEAYPLKDQRAATVAKKIYDEFLSRYGCPATLHSDQGTNYESELFREMCELLHVKKTRSSPRHPQGNGKSERFNRTLIAMIKCFIKDDHDDWDQHLASITAAYRASVHDTTGLSPNLMMLGRELRMPIDLVLGTENGNQTNSGEFVLNLRDKLKRAYDLARSHTNSVAMRQKEQYDFNGNHINFKVGDKVWYLQERTDGKFACCYTGPYTITKKLSDLTYQIRIGEGKDRKQKVVHHDKLKPHKQRI</sequence>
<dbReference type="Pfam" id="PF00665">
    <property type="entry name" value="rve"/>
    <property type="match status" value="1"/>
</dbReference>
<evidence type="ECO:0000259" key="10">
    <source>
        <dbReference type="PROSITE" id="PS50878"/>
    </source>
</evidence>
<dbReference type="GO" id="GO:0015074">
    <property type="term" value="P:DNA integration"/>
    <property type="evidence" value="ECO:0007669"/>
    <property type="project" value="InterPro"/>
</dbReference>
<feature type="domain" description="C-type lectin" evidence="9">
    <location>
        <begin position="1"/>
        <end position="58"/>
    </location>
</feature>
<dbReference type="Pfam" id="PF13975">
    <property type="entry name" value="gag-asp_proteas"/>
    <property type="match status" value="1"/>
</dbReference>
<dbReference type="GO" id="GO:0008233">
    <property type="term" value="F:peptidase activity"/>
    <property type="evidence" value="ECO:0007669"/>
    <property type="project" value="UniProtKB-KW"/>
</dbReference>
<dbReference type="Gene3D" id="3.10.20.370">
    <property type="match status" value="1"/>
</dbReference>
<evidence type="ECO:0000259" key="11">
    <source>
        <dbReference type="PROSITE" id="PS50994"/>
    </source>
</evidence>
<dbReference type="InterPro" id="IPR041373">
    <property type="entry name" value="RT_RNaseH"/>
</dbReference>
<name>A0AA89BXJ1_PINIB</name>
<keyword evidence="4" id="KW-0548">Nucleotidyltransferase</keyword>
<feature type="domain" description="Reverse transcriptase" evidence="10">
    <location>
        <begin position="485"/>
        <end position="664"/>
    </location>
</feature>
<dbReference type="FunFam" id="3.10.20.370:FF:000001">
    <property type="entry name" value="Retrovirus-related Pol polyprotein from transposon 17.6-like protein"/>
    <property type="match status" value="1"/>
</dbReference>
<dbReference type="InterPro" id="IPR021109">
    <property type="entry name" value="Peptidase_aspartic_dom_sf"/>
</dbReference>
<evidence type="ECO:0000259" key="9">
    <source>
        <dbReference type="PROSITE" id="PS50041"/>
    </source>
</evidence>
<dbReference type="InterPro" id="IPR043128">
    <property type="entry name" value="Rev_trsase/Diguanyl_cyclase"/>
</dbReference>
<dbReference type="InterPro" id="IPR043502">
    <property type="entry name" value="DNA/RNA_pol_sf"/>
</dbReference>
<dbReference type="Gene3D" id="2.40.70.10">
    <property type="entry name" value="Acid Proteases"/>
    <property type="match status" value="1"/>
</dbReference>
<proteinExistence type="predicted"/>
<dbReference type="FunFam" id="3.30.420.10:FF:000032">
    <property type="entry name" value="Retrovirus-related Pol polyprotein from transposon 297-like Protein"/>
    <property type="match status" value="1"/>
</dbReference>
<feature type="domain" description="Integrase catalytic" evidence="11">
    <location>
        <begin position="1084"/>
        <end position="1243"/>
    </location>
</feature>
<evidence type="ECO:0000256" key="6">
    <source>
        <dbReference type="ARBA" id="ARBA00022759"/>
    </source>
</evidence>
<dbReference type="PROSITE" id="PS50994">
    <property type="entry name" value="INTEGRASE"/>
    <property type="match status" value="1"/>
</dbReference>
<dbReference type="EMBL" id="VSWD01000009">
    <property type="protein sequence ID" value="KAK3094073.1"/>
    <property type="molecule type" value="Genomic_DNA"/>
</dbReference>
<evidence type="ECO:0000256" key="8">
    <source>
        <dbReference type="ARBA" id="ARBA00022918"/>
    </source>
</evidence>
<dbReference type="FunFam" id="3.30.70.270:FF:000020">
    <property type="entry name" value="Transposon Tf2-6 polyprotein-like Protein"/>
    <property type="match status" value="1"/>
</dbReference>
<dbReference type="EC" id="2.7.7.49" evidence="1"/>
<dbReference type="FunFam" id="3.10.10.10:FF:000007">
    <property type="entry name" value="Retrovirus-related Pol polyprotein from transposon 17.6-like Protein"/>
    <property type="match status" value="1"/>
</dbReference>
<dbReference type="Gene3D" id="3.10.100.10">
    <property type="entry name" value="Mannose-Binding Protein A, subunit A"/>
    <property type="match status" value="1"/>
</dbReference>
<dbReference type="Pfam" id="PF17921">
    <property type="entry name" value="Integrase_H2C2"/>
    <property type="match status" value="1"/>
</dbReference>
<protein>
    <recommendedName>
        <fullName evidence="1">RNA-directed DNA polymerase</fullName>
        <ecNumber evidence="1">2.7.7.49</ecNumber>
    </recommendedName>
</protein>
<dbReference type="PROSITE" id="PS50041">
    <property type="entry name" value="C_TYPE_LECTIN_2"/>
    <property type="match status" value="1"/>
</dbReference>
<organism evidence="12 13">
    <name type="scientific">Pinctada imbricata</name>
    <name type="common">Atlantic pearl-oyster</name>
    <name type="synonym">Pinctada martensii</name>
    <dbReference type="NCBI Taxonomy" id="66713"/>
    <lineage>
        <taxon>Eukaryota</taxon>
        <taxon>Metazoa</taxon>
        <taxon>Spiralia</taxon>
        <taxon>Lophotrochozoa</taxon>
        <taxon>Mollusca</taxon>
        <taxon>Bivalvia</taxon>
        <taxon>Autobranchia</taxon>
        <taxon>Pteriomorphia</taxon>
        <taxon>Pterioida</taxon>
        <taxon>Pterioidea</taxon>
        <taxon>Pteriidae</taxon>
        <taxon>Pinctada</taxon>
    </lineage>
</organism>
<dbReference type="GO" id="GO:0004519">
    <property type="term" value="F:endonuclease activity"/>
    <property type="evidence" value="ECO:0007669"/>
    <property type="project" value="UniProtKB-KW"/>
</dbReference>
<dbReference type="Gene3D" id="3.10.10.10">
    <property type="entry name" value="HIV Type 1 Reverse Transcriptase, subunit A, domain 1"/>
    <property type="match status" value="1"/>
</dbReference>
<dbReference type="SUPFAM" id="SSF53098">
    <property type="entry name" value="Ribonuclease H-like"/>
    <property type="match status" value="1"/>
</dbReference>
<comment type="caution">
    <text evidence="12">The sequence shown here is derived from an EMBL/GenBank/DDBJ whole genome shotgun (WGS) entry which is preliminary data.</text>
</comment>
<dbReference type="CDD" id="cd00037">
    <property type="entry name" value="CLECT"/>
    <property type="match status" value="1"/>
</dbReference>
<evidence type="ECO:0000256" key="7">
    <source>
        <dbReference type="ARBA" id="ARBA00022801"/>
    </source>
</evidence>
<keyword evidence="2" id="KW-0645">Protease</keyword>
<dbReference type="SUPFAM" id="SSF56436">
    <property type="entry name" value="C-type lectin-like"/>
    <property type="match status" value="1"/>
</dbReference>
<evidence type="ECO:0000256" key="5">
    <source>
        <dbReference type="ARBA" id="ARBA00022722"/>
    </source>
</evidence>
<dbReference type="Pfam" id="PF00078">
    <property type="entry name" value="RVT_1"/>
    <property type="match status" value="1"/>
</dbReference>
<dbReference type="PANTHER" id="PTHR37984">
    <property type="entry name" value="PROTEIN CBG26694"/>
    <property type="match status" value="1"/>
</dbReference>
<dbReference type="SUPFAM" id="SSF56672">
    <property type="entry name" value="DNA/RNA polymerases"/>
    <property type="match status" value="1"/>
</dbReference>
<dbReference type="InterPro" id="IPR001584">
    <property type="entry name" value="Integrase_cat-core"/>
</dbReference>
<dbReference type="Pfam" id="PF22938">
    <property type="entry name" value="Integrase_p58_C"/>
    <property type="match status" value="1"/>
</dbReference>
<evidence type="ECO:0000256" key="2">
    <source>
        <dbReference type="ARBA" id="ARBA00022670"/>
    </source>
</evidence>
<dbReference type="PROSITE" id="PS50878">
    <property type="entry name" value="RT_POL"/>
    <property type="match status" value="1"/>
</dbReference>
<evidence type="ECO:0000256" key="3">
    <source>
        <dbReference type="ARBA" id="ARBA00022679"/>
    </source>
</evidence>
<dbReference type="InterPro" id="IPR016187">
    <property type="entry name" value="CTDL_fold"/>
</dbReference>
<dbReference type="InterPro" id="IPR012337">
    <property type="entry name" value="RNaseH-like_sf"/>
</dbReference>
<evidence type="ECO:0000256" key="1">
    <source>
        <dbReference type="ARBA" id="ARBA00012493"/>
    </source>
</evidence>
<dbReference type="InterPro" id="IPR054465">
    <property type="entry name" value="Integrase_p58-like_C"/>
</dbReference>
<accession>A0AA89BXJ1</accession>
<evidence type="ECO:0000313" key="12">
    <source>
        <dbReference type="EMBL" id="KAK3094073.1"/>
    </source>
</evidence>
<dbReference type="InterPro" id="IPR050951">
    <property type="entry name" value="Retrovirus_Pol_polyprotein"/>
</dbReference>
<dbReference type="Pfam" id="PF17917">
    <property type="entry name" value="RT_RNaseH"/>
    <property type="match status" value="1"/>
</dbReference>
<gene>
    <name evidence="12" type="ORF">FSP39_023868</name>
</gene>
<keyword evidence="13" id="KW-1185">Reference proteome</keyword>
<dbReference type="InterPro" id="IPR036397">
    <property type="entry name" value="RNaseH_sf"/>
</dbReference>
<dbReference type="CDD" id="cd01647">
    <property type="entry name" value="RT_LTR"/>
    <property type="match status" value="1"/>
</dbReference>
<dbReference type="InterPro" id="IPR016186">
    <property type="entry name" value="C-type_lectin-like/link_sf"/>
</dbReference>
<dbReference type="Gene3D" id="3.30.70.270">
    <property type="match status" value="2"/>
</dbReference>
<keyword evidence="8" id="KW-0695">RNA-directed DNA polymerase</keyword>
<keyword evidence="6" id="KW-0255">Endonuclease</keyword>
<keyword evidence="3" id="KW-0808">Transferase</keyword>
<evidence type="ECO:0000313" key="13">
    <source>
        <dbReference type="Proteomes" id="UP001186944"/>
    </source>
</evidence>
<keyword evidence="5" id="KW-0540">Nuclease</keyword>
<dbReference type="PANTHER" id="PTHR37984:SF5">
    <property type="entry name" value="PROTEIN NYNRIN-LIKE"/>
    <property type="match status" value="1"/>
</dbReference>
<dbReference type="Gene3D" id="3.30.420.10">
    <property type="entry name" value="Ribonuclease H-like superfamily/Ribonuclease H"/>
    <property type="match status" value="1"/>
</dbReference>
<dbReference type="CDD" id="cd09274">
    <property type="entry name" value="RNase_HI_RT_Ty3"/>
    <property type="match status" value="1"/>
</dbReference>